<feature type="disulfide bond" evidence="5">
    <location>
        <begin position="164"/>
        <end position="228"/>
    </location>
</feature>
<reference evidence="7" key="1">
    <citation type="journal article" date="2012" name="Nature">
        <title>The oyster genome reveals stress adaptation and complexity of shell formation.</title>
        <authorList>
            <person name="Zhang G."/>
            <person name="Fang X."/>
            <person name="Guo X."/>
            <person name="Li L."/>
            <person name="Luo R."/>
            <person name="Xu F."/>
            <person name="Yang P."/>
            <person name="Zhang L."/>
            <person name="Wang X."/>
            <person name="Qi H."/>
            <person name="Xiong Z."/>
            <person name="Que H."/>
            <person name="Xie Y."/>
            <person name="Holland P.W."/>
            <person name="Paps J."/>
            <person name="Zhu Y."/>
            <person name="Wu F."/>
            <person name="Chen Y."/>
            <person name="Wang J."/>
            <person name="Peng C."/>
            <person name="Meng J."/>
            <person name="Yang L."/>
            <person name="Liu J."/>
            <person name="Wen B."/>
            <person name="Zhang N."/>
            <person name="Huang Z."/>
            <person name="Zhu Q."/>
            <person name="Feng Y."/>
            <person name="Mount A."/>
            <person name="Hedgecock D."/>
            <person name="Xu Z."/>
            <person name="Liu Y."/>
            <person name="Domazet-Loso T."/>
            <person name="Du Y."/>
            <person name="Sun X."/>
            <person name="Zhang S."/>
            <person name="Liu B."/>
            <person name="Cheng P."/>
            <person name="Jiang X."/>
            <person name="Li J."/>
            <person name="Fan D."/>
            <person name="Wang W."/>
            <person name="Fu W."/>
            <person name="Wang T."/>
            <person name="Wang B."/>
            <person name="Zhang J."/>
            <person name="Peng Z."/>
            <person name="Li Y."/>
            <person name="Li N."/>
            <person name="Wang J."/>
            <person name="Chen M."/>
            <person name="He Y."/>
            <person name="Tan F."/>
            <person name="Song X."/>
            <person name="Zheng Q."/>
            <person name="Huang R."/>
            <person name="Yang H."/>
            <person name="Du X."/>
            <person name="Chen L."/>
            <person name="Yang M."/>
            <person name="Gaffney P.M."/>
            <person name="Wang S."/>
            <person name="Luo L."/>
            <person name="She Z."/>
            <person name="Ming Y."/>
            <person name="Huang W."/>
            <person name="Zhang S."/>
            <person name="Huang B."/>
            <person name="Zhang Y."/>
            <person name="Qu T."/>
            <person name="Ni P."/>
            <person name="Miao G."/>
            <person name="Wang J."/>
            <person name="Wang Q."/>
            <person name="Steinberg C.E."/>
            <person name="Wang H."/>
            <person name="Li N."/>
            <person name="Qian L."/>
            <person name="Zhang G."/>
            <person name="Li Y."/>
            <person name="Yang H."/>
            <person name="Liu X."/>
            <person name="Wang J."/>
            <person name="Yin Y."/>
            <person name="Wang J."/>
        </authorList>
    </citation>
    <scope>NUCLEOTIDE SEQUENCE [LARGE SCALE GENOMIC DNA]</scope>
    <source>
        <strain evidence="7">05x7-T-G4-1.051#20</strain>
    </source>
</reference>
<evidence type="ECO:0000256" key="5">
    <source>
        <dbReference type="PROSITE-ProRule" id="PRU00196"/>
    </source>
</evidence>
<evidence type="ECO:0000259" key="6">
    <source>
        <dbReference type="PROSITE" id="PS50287"/>
    </source>
</evidence>
<feature type="disulfide bond" evidence="5">
    <location>
        <begin position="208"/>
        <end position="218"/>
    </location>
</feature>
<feature type="domain" description="SRCR" evidence="6">
    <location>
        <begin position="36"/>
        <end position="137"/>
    </location>
</feature>
<keyword evidence="3 5" id="KW-1015">Disulfide bond</keyword>
<dbReference type="FunFam" id="3.10.250.10:FF:000011">
    <property type="entry name" value="Scavenger receptor class A member 5"/>
    <property type="match status" value="2"/>
</dbReference>
<evidence type="ECO:0000256" key="2">
    <source>
        <dbReference type="ARBA" id="ARBA00022737"/>
    </source>
</evidence>
<comment type="caution">
    <text evidence="5">Lacks conserved residue(s) required for the propagation of feature annotation.</text>
</comment>
<dbReference type="FunFam" id="3.10.250.10:FF:000006">
    <property type="entry name" value="neurotrypsin isoform X2"/>
    <property type="match status" value="1"/>
</dbReference>
<keyword evidence="1" id="KW-0732">Signal</keyword>
<feature type="disulfide bond" evidence="5">
    <location>
        <begin position="106"/>
        <end position="116"/>
    </location>
</feature>
<protein>
    <submittedName>
        <fullName evidence="7">Deleted in malignant brain tumors 1 protein</fullName>
    </submittedName>
</protein>
<evidence type="ECO:0000256" key="4">
    <source>
        <dbReference type="ARBA" id="ARBA00023180"/>
    </source>
</evidence>
<feature type="domain" description="SRCR" evidence="6">
    <location>
        <begin position="373"/>
        <end position="473"/>
    </location>
</feature>
<proteinExistence type="predicted"/>
<dbReference type="InterPro" id="IPR036772">
    <property type="entry name" value="SRCR-like_dom_sf"/>
</dbReference>
<dbReference type="PRINTS" id="PR00258">
    <property type="entry name" value="SPERACTRCPTR"/>
</dbReference>
<feature type="disulfide bond" evidence="5">
    <location>
        <begin position="398"/>
        <end position="462"/>
    </location>
</feature>
<dbReference type="HOGENOM" id="CLU_002555_11_2_1"/>
<dbReference type="PANTHER" id="PTHR48071:SF22">
    <property type="entry name" value="DELETED IN MALIGNANT BRAIN TUMORS 1 PROTEIN-LIKE"/>
    <property type="match status" value="1"/>
</dbReference>
<name>K1RBK6_MAGGI</name>
<keyword evidence="2" id="KW-0677">Repeat</keyword>
<dbReference type="Gene3D" id="3.10.250.10">
    <property type="entry name" value="SRCR-like domain"/>
    <property type="match status" value="3"/>
</dbReference>
<dbReference type="Pfam" id="PF00530">
    <property type="entry name" value="SRCR"/>
    <property type="match status" value="3"/>
</dbReference>
<keyword evidence="4" id="KW-0325">Glycoprotein</keyword>
<dbReference type="InParanoid" id="K1RBK6"/>
<dbReference type="SMART" id="SM00202">
    <property type="entry name" value="SR"/>
    <property type="match status" value="3"/>
</dbReference>
<dbReference type="InterPro" id="IPR001190">
    <property type="entry name" value="SRCR"/>
</dbReference>
<dbReference type="GO" id="GO:0016020">
    <property type="term" value="C:membrane"/>
    <property type="evidence" value="ECO:0007669"/>
    <property type="project" value="InterPro"/>
</dbReference>
<evidence type="ECO:0000256" key="1">
    <source>
        <dbReference type="ARBA" id="ARBA00022729"/>
    </source>
</evidence>
<dbReference type="PANTHER" id="PTHR48071">
    <property type="entry name" value="SRCR DOMAIN-CONTAINING PROTEIN"/>
    <property type="match status" value="1"/>
</dbReference>
<accession>K1RBK6</accession>
<feature type="disulfide bond" evidence="5">
    <location>
        <begin position="442"/>
        <end position="452"/>
    </location>
</feature>
<organism evidence="7">
    <name type="scientific">Magallana gigas</name>
    <name type="common">Pacific oyster</name>
    <name type="synonym">Crassostrea gigas</name>
    <dbReference type="NCBI Taxonomy" id="29159"/>
    <lineage>
        <taxon>Eukaryota</taxon>
        <taxon>Metazoa</taxon>
        <taxon>Spiralia</taxon>
        <taxon>Lophotrochozoa</taxon>
        <taxon>Mollusca</taxon>
        <taxon>Bivalvia</taxon>
        <taxon>Autobranchia</taxon>
        <taxon>Pteriomorphia</taxon>
        <taxon>Ostreida</taxon>
        <taxon>Ostreoidea</taxon>
        <taxon>Ostreidae</taxon>
        <taxon>Magallana</taxon>
    </lineage>
</organism>
<feature type="disulfide bond" evidence="5">
    <location>
        <begin position="411"/>
        <end position="472"/>
    </location>
</feature>
<evidence type="ECO:0000313" key="7">
    <source>
        <dbReference type="EMBL" id="EKC41029.1"/>
    </source>
</evidence>
<gene>
    <name evidence="7" type="ORF">CGI_10025339</name>
</gene>
<feature type="domain" description="SRCR" evidence="6">
    <location>
        <begin position="139"/>
        <end position="239"/>
    </location>
</feature>
<sequence>MPVVTSALTFSQKCADTIANGTATYIHTQNQDGEHVRLTDGPHCGEGRVEVWYNNSWGTVCDDGFDDIDAQVVCRQLGYAWTGAFQKQSAPYGQGSGNIVLNNVYCTGQETSIARCRHNGYMSHNCGHDEDVGVVCFSVHLVGGSTPREGRVVVTLGNTEGSVCDDYWNYDDARVVCRMLGYNGTAEAVSSAHFGEGSGQIWMDDVACRGSETSLAKCPIAGFGRHDCSHSEDAGKELYSQKISRVLRMCLDLDPSCNLKSSAMNEGFEFGKKLPLVPFMFLDKFGLQMCFRECEAYGACLSINYNRRHLVCELNNGWKNSTLSLINDSDYVYKEILRPANKTCGAVTCNSYSKCVRSAFGNSVCIPVVILQVRLVNGSHSGEGRVEVLYNNVWGTVCDDIWNTNNAQVVCRMLGYKKSANATTRAYFGQGNGQIWMDDVNCIGNETILTDCQFLGFGIHNCVHAEDAGVICQ</sequence>
<dbReference type="PROSITE" id="PS00420">
    <property type="entry name" value="SRCR_1"/>
    <property type="match status" value="2"/>
</dbReference>
<dbReference type="EMBL" id="JH823218">
    <property type="protein sequence ID" value="EKC41029.1"/>
    <property type="molecule type" value="Genomic_DNA"/>
</dbReference>
<dbReference type="SUPFAM" id="SSF56487">
    <property type="entry name" value="SRCR-like"/>
    <property type="match status" value="3"/>
</dbReference>
<dbReference type="AlphaFoldDB" id="K1RBK6"/>
<evidence type="ECO:0000256" key="3">
    <source>
        <dbReference type="ARBA" id="ARBA00023157"/>
    </source>
</evidence>
<dbReference type="PROSITE" id="PS50287">
    <property type="entry name" value="SRCR_2"/>
    <property type="match status" value="3"/>
</dbReference>